<keyword evidence="1" id="KW-0805">Transcription regulation</keyword>
<evidence type="ECO:0000256" key="4">
    <source>
        <dbReference type="ARBA" id="ARBA00023163"/>
    </source>
</evidence>
<sequence length="133" mass="14865">MIEAEFTRLVEDSAPRLLAYFARRVEPAADAADLLSETLTVAWRRRSKIPAAPDEQLSWLFGVAAYVLANSRRSRRRQSALVAELRSALTLRTDHDPTEATDLQLLVQDAMAAISPQSAEIVRLIHWDGLLIV</sequence>
<dbReference type="GO" id="GO:0016987">
    <property type="term" value="F:sigma factor activity"/>
    <property type="evidence" value="ECO:0007669"/>
    <property type="project" value="UniProtKB-KW"/>
</dbReference>
<reference evidence="6 7" key="1">
    <citation type="submission" date="2019-10" db="EMBL/GenBank/DDBJ databases">
        <authorList>
            <person name="Nie G."/>
            <person name="Ming H."/>
            <person name="Yi B."/>
        </authorList>
    </citation>
    <scope>NUCLEOTIDE SEQUENCE [LARGE SCALE GENOMIC DNA]</scope>
    <source>
        <strain evidence="6 7">CFH 90414</strain>
    </source>
</reference>
<dbReference type="GO" id="GO:0006352">
    <property type="term" value="P:DNA-templated transcription initiation"/>
    <property type="evidence" value="ECO:0007669"/>
    <property type="project" value="InterPro"/>
</dbReference>
<keyword evidence="7" id="KW-1185">Reference proteome</keyword>
<feature type="domain" description="RNA polymerase sigma-70 region 2" evidence="5">
    <location>
        <begin position="9"/>
        <end position="77"/>
    </location>
</feature>
<dbReference type="InterPro" id="IPR013325">
    <property type="entry name" value="RNA_pol_sigma_r2"/>
</dbReference>
<dbReference type="Gene3D" id="1.10.1740.10">
    <property type="match status" value="1"/>
</dbReference>
<gene>
    <name evidence="6" type="ORF">GE115_02590</name>
</gene>
<keyword evidence="2" id="KW-0731">Sigma factor</keyword>
<dbReference type="Proteomes" id="UP000431080">
    <property type="component" value="Unassembled WGS sequence"/>
</dbReference>
<dbReference type="PANTHER" id="PTHR43133">
    <property type="entry name" value="RNA POLYMERASE ECF-TYPE SIGMA FACTO"/>
    <property type="match status" value="1"/>
</dbReference>
<keyword evidence="4" id="KW-0804">Transcription</keyword>
<dbReference type="EMBL" id="WJIF01000001">
    <property type="protein sequence ID" value="MRG58765.1"/>
    <property type="molecule type" value="Genomic_DNA"/>
</dbReference>
<evidence type="ECO:0000259" key="5">
    <source>
        <dbReference type="Pfam" id="PF04542"/>
    </source>
</evidence>
<accession>A0A6I2F049</accession>
<keyword evidence="3" id="KW-0238">DNA-binding</keyword>
<evidence type="ECO:0000256" key="2">
    <source>
        <dbReference type="ARBA" id="ARBA00023082"/>
    </source>
</evidence>
<dbReference type="RefSeq" id="WP_153683190.1">
    <property type="nucleotide sequence ID" value="NZ_WJIF01000001.1"/>
</dbReference>
<comment type="caution">
    <text evidence="6">The sequence shown here is derived from an EMBL/GenBank/DDBJ whole genome shotgun (WGS) entry which is preliminary data.</text>
</comment>
<protein>
    <submittedName>
        <fullName evidence="6">Sigma-70 family RNA polymerase sigma factor</fullName>
    </submittedName>
</protein>
<dbReference type="AlphaFoldDB" id="A0A6I2F049"/>
<evidence type="ECO:0000256" key="1">
    <source>
        <dbReference type="ARBA" id="ARBA00023015"/>
    </source>
</evidence>
<evidence type="ECO:0000313" key="6">
    <source>
        <dbReference type="EMBL" id="MRG58765.1"/>
    </source>
</evidence>
<name>A0A6I2F049_9MICO</name>
<dbReference type="PANTHER" id="PTHR43133:SF8">
    <property type="entry name" value="RNA POLYMERASE SIGMA FACTOR HI_1459-RELATED"/>
    <property type="match status" value="1"/>
</dbReference>
<proteinExistence type="predicted"/>
<dbReference type="InterPro" id="IPR039425">
    <property type="entry name" value="RNA_pol_sigma-70-like"/>
</dbReference>
<evidence type="ECO:0000313" key="7">
    <source>
        <dbReference type="Proteomes" id="UP000431080"/>
    </source>
</evidence>
<dbReference type="GO" id="GO:0003677">
    <property type="term" value="F:DNA binding"/>
    <property type="evidence" value="ECO:0007669"/>
    <property type="project" value="UniProtKB-KW"/>
</dbReference>
<organism evidence="6 7">
    <name type="scientific">Agromyces agglutinans</name>
    <dbReference type="NCBI Taxonomy" id="2662258"/>
    <lineage>
        <taxon>Bacteria</taxon>
        <taxon>Bacillati</taxon>
        <taxon>Actinomycetota</taxon>
        <taxon>Actinomycetes</taxon>
        <taxon>Micrococcales</taxon>
        <taxon>Microbacteriaceae</taxon>
        <taxon>Agromyces</taxon>
    </lineage>
</organism>
<dbReference type="SUPFAM" id="SSF88946">
    <property type="entry name" value="Sigma2 domain of RNA polymerase sigma factors"/>
    <property type="match status" value="1"/>
</dbReference>
<dbReference type="Pfam" id="PF04542">
    <property type="entry name" value="Sigma70_r2"/>
    <property type="match status" value="1"/>
</dbReference>
<evidence type="ECO:0000256" key="3">
    <source>
        <dbReference type="ARBA" id="ARBA00023125"/>
    </source>
</evidence>
<dbReference type="InterPro" id="IPR007627">
    <property type="entry name" value="RNA_pol_sigma70_r2"/>
</dbReference>